<dbReference type="Proteomes" id="UP001597145">
    <property type="component" value="Unassembled WGS sequence"/>
</dbReference>
<sequence>MLEVMAAPGPLGGGGVFTIDPERAEECIRTLRSVVQDLTASMPLVDQAYFPPPGADAVSVNMANQAGVMAGRAAAYIVAWRSQLIDTTLALEQQLAAYQSADETNRGRLA</sequence>
<name>A0ABW4FRB9_9PSEU</name>
<dbReference type="InterPro" id="IPR000084">
    <property type="entry name" value="PE-PGRS_N"/>
</dbReference>
<dbReference type="RefSeq" id="WP_343986283.1">
    <property type="nucleotide sequence ID" value="NZ_BAAAJG010000027.1"/>
</dbReference>
<proteinExistence type="predicted"/>
<protein>
    <submittedName>
        <fullName evidence="2">PE domain-containing protein</fullName>
    </submittedName>
</protein>
<evidence type="ECO:0000313" key="2">
    <source>
        <dbReference type="EMBL" id="MFD1532516.1"/>
    </source>
</evidence>
<evidence type="ECO:0000259" key="1">
    <source>
        <dbReference type="Pfam" id="PF00934"/>
    </source>
</evidence>
<keyword evidence="3" id="KW-1185">Reference proteome</keyword>
<dbReference type="EMBL" id="JBHUCP010000018">
    <property type="protein sequence ID" value="MFD1532516.1"/>
    <property type="molecule type" value="Genomic_DNA"/>
</dbReference>
<feature type="domain" description="PE" evidence="1">
    <location>
        <begin position="21"/>
        <end position="105"/>
    </location>
</feature>
<dbReference type="Pfam" id="PF00934">
    <property type="entry name" value="PE"/>
    <property type="match status" value="1"/>
</dbReference>
<gene>
    <name evidence="2" type="ORF">ACFSCY_24120</name>
</gene>
<reference evidence="3" key="1">
    <citation type="journal article" date="2019" name="Int. J. Syst. Evol. Microbiol.">
        <title>The Global Catalogue of Microorganisms (GCM) 10K type strain sequencing project: providing services to taxonomists for standard genome sequencing and annotation.</title>
        <authorList>
            <consortium name="The Broad Institute Genomics Platform"/>
            <consortium name="The Broad Institute Genome Sequencing Center for Infectious Disease"/>
            <person name="Wu L."/>
            <person name="Ma J."/>
        </authorList>
    </citation>
    <scope>NUCLEOTIDE SEQUENCE [LARGE SCALE GENOMIC DNA]</scope>
    <source>
        <strain evidence="3">JCM 12165</strain>
    </source>
</reference>
<comment type="caution">
    <text evidence="2">The sequence shown here is derived from an EMBL/GenBank/DDBJ whole genome shotgun (WGS) entry which is preliminary data.</text>
</comment>
<organism evidence="2 3">
    <name type="scientific">Pseudonocardia aurantiaca</name>
    <dbReference type="NCBI Taxonomy" id="75290"/>
    <lineage>
        <taxon>Bacteria</taxon>
        <taxon>Bacillati</taxon>
        <taxon>Actinomycetota</taxon>
        <taxon>Actinomycetes</taxon>
        <taxon>Pseudonocardiales</taxon>
        <taxon>Pseudonocardiaceae</taxon>
        <taxon>Pseudonocardia</taxon>
    </lineage>
</organism>
<evidence type="ECO:0000313" key="3">
    <source>
        <dbReference type="Proteomes" id="UP001597145"/>
    </source>
</evidence>
<accession>A0ABW4FRB9</accession>